<comment type="caution">
    <text evidence="1">The sequence shown here is derived from an EMBL/GenBank/DDBJ whole genome shotgun (WGS) entry which is preliminary data.</text>
</comment>
<dbReference type="EMBL" id="UHFT01000001">
    <property type="protein sequence ID" value="SUN81100.1"/>
    <property type="molecule type" value="Genomic_DNA"/>
</dbReference>
<dbReference type="RefSeq" id="WP_000025442.1">
    <property type="nucleotide sequence ID" value="NZ_UHFT01000001.1"/>
</dbReference>
<gene>
    <name evidence="1" type="ORF">NCTC11063_01846</name>
</gene>
<organism evidence="1 2">
    <name type="scientific">Streptococcus milleri</name>
    <dbReference type="NCBI Taxonomy" id="33040"/>
    <lineage>
        <taxon>Bacteria</taxon>
        <taxon>Bacillati</taxon>
        <taxon>Bacillota</taxon>
        <taxon>Bacilli</taxon>
        <taxon>Lactobacillales</taxon>
        <taxon>Streptococcaceae</taxon>
        <taxon>Streptococcus</taxon>
    </lineage>
</organism>
<accession>A0A380L7P0</accession>
<proteinExistence type="predicted"/>
<evidence type="ECO:0000313" key="1">
    <source>
        <dbReference type="EMBL" id="SUN81100.1"/>
    </source>
</evidence>
<dbReference type="Proteomes" id="UP000255236">
    <property type="component" value="Unassembled WGS sequence"/>
</dbReference>
<name>A0A380L7P0_9STRE</name>
<reference evidence="1" key="1">
    <citation type="submission" date="2018-06" db="EMBL/GenBank/DDBJ databases">
        <authorList>
            <consortium name="Pathogen Informatics"/>
            <person name="Doyle S."/>
        </authorList>
    </citation>
    <scope>NUCLEOTIDE SEQUENCE [LARGE SCALE GENOMIC DNA]</scope>
    <source>
        <strain evidence="1">NCTC11063</strain>
    </source>
</reference>
<keyword evidence="2" id="KW-1185">Reference proteome</keyword>
<protein>
    <submittedName>
        <fullName evidence="1">Uncharacterized protein</fullName>
    </submittedName>
</protein>
<dbReference type="AlphaFoldDB" id="A0A380L7P0"/>
<sequence length="100" mass="11939">MSILHDLYETIDLNLVPYQDRTKRPILWDSRPKNLSQETDFFSGRIRVWTEPELSTTNAQFVIDQVYKNLSGVLEISYRIHDSYVDFDYQIREPKRIGEN</sequence>
<evidence type="ECO:0000313" key="2">
    <source>
        <dbReference type="Proteomes" id="UP000255236"/>
    </source>
</evidence>